<dbReference type="Pfam" id="PF01641">
    <property type="entry name" value="SelR"/>
    <property type="match status" value="1"/>
</dbReference>
<accession>A0A6S6TZC5</accession>
<dbReference type="Gene3D" id="2.170.150.20">
    <property type="entry name" value="Peptide methionine sulfoxide reductase"/>
    <property type="match status" value="1"/>
</dbReference>
<dbReference type="GO" id="GO:0046872">
    <property type="term" value="F:metal ion binding"/>
    <property type="evidence" value="ECO:0007669"/>
    <property type="project" value="UniProtKB-KW"/>
</dbReference>
<dbReference type="FunFam" id="2.170.150.20:FF:000001">
    <property type="entry name" value="Peptide methionine sulfoxide reductase MsrB"/>
    <property type="match status" value="1"/>
</dbReference>
<dbReference type="InterPro" id="IPR002579">
    <property type="entry name" value="Met_Sox_Rdtase_MsrB_dom"/>
</dbReference>
<evidence type="ECO:0000256" key="8">
    <source>
        <dbReference type="ARBA" id="ARBA00048488"/>
    </source>
</evidence>
<dbReference type="GO" id="GO:0030091">
    <property type="term" value="P:protein repair"/>
    <property type="evidence" value="ECO:0007669"/>
    <property type="project" value="InterPro"/>
</dbReference>
<evidence type="ECO:0000259" key="10">
    <source>
        <dbReference type="PROSITE" id="PS51790"/>
    </source>
</evidence>
<protein>
    <recommendedName>
        <fullName evidence="4">Peptide methionine sulfoxide reductase MsrB</fullName>
        <ecNumber evidence="3">1.8.4.12</ecNumber>
    </recommendedName>
    <alternativeName>
        <fullName evidence="9">Peptide-methionine (R)-S-oxide reductase</fullName>
    </alternativeName>
</protein>
<dbReference type="GO" id="GO:0005737">
    <property type="term" value="C:cytoplasm"/>
    <property type="evidence" value="ECO:0007669"/>
    <property type="project" value="TreeGrafter"/>
</dbReference>
<evidence type="ECO:0000313" key="11">
    <source>
        <dbReference type="EMBL" id="CAA6826002.1"/>
    </source>
</evidence>
<evidence type="ECO:0000256" key="4">
    <source>
        <dbReference type="ARBA" id="ARBA00021130"/>
    </source>
</evidence>
<dbReference type="InterPro" id="IPR028427">
    <property type="entry name" value="Met_Sox_Rdtase_MsrB"/>
</dbReference>
<keyword evidence="6" id="KW-0862">Zinc</keyword>
<dbReference type="GO" id="GO:0033743">
    <property type="term" value="F:peptide-methionine (R)-S-oxide reductase activity"/>
    <property type="evidence" value="ECO:0007669"/>
    <property type="project" value="UniProtKB-EC"/>
</dbReference>
<proteinExistence type="inferred from homology"/>
<name>A0A6S6TZC5_9GAMM</name>
<evidence type="ECO:0000256" key="7">
    <source>
        <dbReference type="ARBA" id="ARBA00023002"/>
    </source>
</evidence>
<dbReference type="EC" id="1.8.4.12" evidence="3"/>
<gene>
    <name evidence="11" type="ORF">HELGO_WM25914</name>
</gene>
<organism evidence="11">
    <name type="scientific">uncultured Thiotrichaceae bacterium</name>
    <dbReference type="NCBI Taxonomy" id="298394"/>
    <lineage>
        <taxon>Bacteria</taxon>
        <taxon>Pseudomonadati</taxon>
        <taxon>Pseudomonadota</taxon>
        <taxon>Gammaproteobacteria</taxon>
        <taxon>Thiotrichales</taxon>
        <taxon>Thiotrichaceae</taxon>
        <taxon>environmental samples</taxon>
    </lineage>
</organism>
<evidence type="ECO:0000256" key="5">
    <source>
        <dbReference type="ARBA" id="ARBA00022723"/>
    </source>
</evidence>
<comment type="cofactor">
    <cofactor evidence="1">
        <name>Zn(2+)</name>
        <dbReference type="ChEBI" id="CHEBI:29105"/>
    </cofactor>
</comment>
<dbReference type="PANTHER" id="PTHR10173">
    <property type="entry name" value="METHIONINE SULFOXIDE REDUCTASE"/>
    <property type="match status" value="1"/>
</dbReference>
<dbReference type="PANTHER" id="PTHR10173:SF52">
    <property type="entry name" value="METHIONINE-R-SULFOXIDE REDUCTASE B1"/>
    <property type="match status" value="1"/>
</dbReference>
<feature type="domain" description="MsrB" evidence="10">
    <location>
        <begin position="26"/>
        <end position="148"/>
    </location>
</feature>
<dbReference type="NCBIfam" id="TIGR00357">
    <property type="entry name" value="peptide-methionine (R)-S-oxide reductase MsrB"/>
    <property type="match status" value="1"/>
</dbReference>
<evidence type="ECO:0000256" key="3">
    <source>
        <dbReference type="ARBA" id="ARBA00012499"/>
    </source>
</evidence>
<evidence type="ECO:0000256" key="2">
    <source>
        <dbReference type="ARBA" id="ARBA00007174"/>
    </source>
</evidence>
<dbReference type="EMBL" id="CACVAV010000412">
    <property type="protein sequence ID" value="CAA6826002.1"/>
    <property type="molecule type" value="Genomic_DNA"/>
</dbReference>
<evidence type="ECO:0000256" key="6">
    <source>
        <dbReference type="ARBA" id="ARBA00022833"/>
    </source>
</evidence>
<keyword evidence="5" id="KW-0479">Metal-binding</keyword>
<comment type="similarity">
    <text evidence="2">Belongs to the MsrB Met sulfoxide reductase family.</text>
</comment>
<dbReference type="PROSITE" id="PS51790">
    <property type="entry name" value="MSRB"/>
    <property type="match status" value="1"/>
</dbReference>
<evidence type="ECO:0000256" key="9">
    <source>
        <dbReference type="ARBA" id="ARBA00075819"/>
    </source>
</evidence>
<dbReference type="GO" id="GO:0006979">
    <property type="term" value="P:response to oxidative stress"/>
    <property type="evidence" value="ECO:0007669"/>
    <property type="project" value="InterPro"/>
</dbReference>
<evidence type="ECO:0000256" key="1">
    <source>
        <dbReference type="ARBA" id="ARBA00001947"/>
    </source>
</evidence>
<reference evidence="11" key="1">
    <citation type="submission" date="2020-01" db="EMBL/GenBank/DDBJ databases">
        <authorList>
            <person name="Meier V. D."/>
            <person name="Meier V D."/>
        </authorList>
    </citation>
    <scope>NUCLEOTIDE SEQUENCE</scope>
    <source>
        <strain evidence="11">HLG_WM_MAG_08</strain>
    </source>
</reference>
<dbReference type="SUPFAM" id="SSF51316">
    <property type="entry name" value="Mss4-like"/>
    <property type="match status" value="1"/>
</dbReference>
<sequence length="156" mass="17408">MLDWNKVLEFSDNGNPAPDRTVRKTDSEWRTALTDEEFRVTRQQGTERAFSSDMCSLFGEGLYSCVCCDTLLFDASEKFESGTGWPSFTQPVKINAIAYHADKSHGMVRVETVCNTCEAHLGHVFPDGPPPSGLRYCMNAVSLKKVQQSFADKLAE</sequence>
<dbReference type="AlphaFoldDB" id="A0A6S6TZC5"/>
<comment type="catalytic activity">
    <reaction evidence="8">
        <text>L-methionyl-[protein] + [thioredoxin]-disulfide + H2O = L-methionyl-(R)-S-oxide-[protein] + [thioredoxin]-dithiol</text>
        <dbReference type="Rhea" id="RHEA:24164"/>
        <dbReference type="Rhea" id="RHEA-COMP:10698"/>
        <dbReference type="Rhea" id="RHEA-COMP:10700"/>
        <dbReference type="Rhea" id="RHEA-COMP:12313"/>
        <dbReference type="Rhea" id="RHEA-COMP:12314"/>
        <dbReference type="ChEBI" id="CHEBI:15377"/>
        <dbReference type="ChEBI" id="CHEBI:16044"/>
        <dbReference type="ChEBI" id="CHEBI:29950"/>
        <dbReference type="ChEBI" id="CHEBI:45764"/>
        <dbReference type="ChEBI" id="CHEBI:50058"/>
        <dbReference type="EC" id="1.8.4.12"/>
    </reaction>
</comment>
<keyword evidence="7 11" id="KW-0560">Oxidoreductase</keyword>
<dbReference type="InterPro" id="IPR011057">
    <property type="entry name" value="Mss4-like_sf"/>
</dbReference>